<dbReference type="PANTHER" id="PTHR42811">
    <property type="entry name" value="SERINE ACETYLTRANSFERASE"/>
    <property type="match status" value="1"/>
</dbReference>
<dbReference type="InterPro" id="IPR053376">
    <property type="entry name" value="Serine_acetyltransferase"/>
</dbReference>
<dbReference type="Gene3D" id="1.10.3130.10">
    <property type="entry name" value="serine acetyltransferase, domain 1"/>
    <property type="match status" value="1"/>
</dbReference>
<dbReference type="FunFam" id="2.160.10.10:FF:000007">
    <property type="entry name" value="Serine acetyltransferase"/>
    <property type="match status" value="1"/>
</dbReference>
<evidence type="ECO:0000256" key="2">
    <source>
        <dbReference type="ARBA" id="ARBA00013266"/>
    </source>
</evidence>
<dbReference type="AlphaFoldDB" id="H9UAW2"/>
<gene>
    <name evidence="8" type="ordered locus">Ferpe_0517</name>
</gene>
<keyword evidence="3" id="KW-0028">Amino-acid biosynthesis</keyword>
<dbReference type="NCBIfam" id="NF041874">
    <property type="entry name" value="EPS_EpsC"/>
    <property type="match status" value="1"/>
</dbReference>
<evidence type="ECO:0000256" key="5">
    <source>
        <dbReference type="ARBA" id="ARBA00022737"/>
    </source>
</evidence>
<evidence type="ECO:0000313" key="8">
    <source>
        <dbReference type="EMBL" id="AFG34655.1"/>
    </source>
</evidence>
<comment type="similarity">
    <text evidence="1">Belongs to the transferase hexapeptide repeat family.</text>
</comment>
<reference evidence="8" key="1">
    <citation type="submission" date="2012-03" db="EMBL/GenBank/DDBJ databases">
        <title>Complete sequence of Fervidobacterium pennivorans DSM 9078.</title>
        <authorList>
            <consortium name="US DOE Joint Genome Institute"/>
            <person name="Lucas S."/>
            <person name="Han J."/>
            <person name="Lapidus A."/>
            <person name="Cheng J.-F."/>
            <person name="Goodwin L."/>
            <person name="Pitluck S."/>
            <person name="Peters L."/>
            <person name="Ovchinnikova G."/>
            <person name="Lu M."/>
            <person name="Detter J.C."/>
            <person name="Han C."/>
            <person name="Tapia R."/>
            <person name="Land M."/>
            <person name="Hauser L."/>
            <person name="Kyrpides N."/>
            <person name="Ivanova N."/>
            <person name="Pagani I."/>
            <person name="Noll K.M."/>
            <person name="Woyke T."/>
        </authorList>
    </citation>
    <scope>NUCLEOTIDE SEQUENCE</scope>
    <source>
        <strain evidence="8">DSM 9078</strain>
    </source>
</reference>
<dbReference type="eggNOG" id="COG1045">
    <property type="taxonomic scope" value="Bacteria"/>
</dbReference>
<accession>H9UAW2</accession>
<dbReference type="GO" id="GO:0009001">
    <property type="term" value="F:serine O-acetyltransferase activity"/>
    <property type="evidence" value="ECO:0007669"/>
    <property type="project" value="UniProtKB-EC"/>
</dbReference>
<comment type="catalytic activity">
    <reaction evidence="7">
        <text>L-serine + acetyl-CoA = O-acetyl-L-serine + CoA</text>
        <dbReference type="Rhea" id="RHEA:24560"/>
        <dbReference type="ChEBI" id="CHEBI:33384"/>
        <dbReference type="ChEBI" id="CHEBI:57287"/>
        <dbReference type="ChEBI" id="CHEBI:57288"/>
        <dbReference type="ChEBI" id="CHEBI:58340"/>
        <dbReference type="EC" id="2.3.1.30"/>
    </reaction>
</comment>
<evidence type="ECO:0000256" key="7">
    <source>
        <dbReference type="ARBA" id="ARBA00049486"/>
    </source>
</evidence>
<dbReference type="InterPro" id="IPR011004">
    <property type="entry name" value="Trimer_LpxA-like_sf"/>
</dbReference>
<dbReference type="PATRIC" id="fig|771875.3.peg.526"/>
<dbReference type="Proteomes" id="UP000007384">
    <property type="component" value="Chromosome"/>
</dbReference>
<evidence type="ECO:0000313" key="9">
    <source>
        <dbReference type="Proteomes" id="UP000007384"/>
    </source>
</evidence>
<keyword evidence="9" id="KW-1185">Reference proteome</keyword>
<dbReference type="Gene3D" id="2.160.10.10">
    <property type="entry name" value="Hexapeptide repeat proteins"/>
    <property type="match status" value="1"/>
</dbReference>
<evidence type="ECO:0000256" key="3">
    <source>
        <dbReference type="ARBA" id="ARBA00022605"/>
    </source>
</evidence>
<dbReference type="PROSITE" id="PS00101">
    <property type="entry name" value="HEXAPEP_TRANSFERASES"/>
    <property type="match status" value="1"/>
</dbReference>
<dbReference type="STRING" id="771875.Ferpe_0517"/>
<sequence>MESGCNGVHLLVDFRKFKKLTAEIINASRAIKLDKEYLRRLDPSFESSYQYLFHAGFRALRLYRISHALYVSGFKFLAYLIYHINRILYTVDIHPAALLEPGVVIDHGAGLVIGSTAVVGSGTVLYHGVTLGAKYITKGKRHPTVGRNVIIGAGAKVLGPVYIGDNAKIGANSVVISDVPKDATAVGIPARIVFKNNTENANPHLSHSAIHKDGEGSDGLCFRNENNLEEVLM</sequence>
<dbReference type="CDD" id="cd03354">
    <property type="entry name" value="LbH_SAT"/>
    <property type="match status" value="1"/>
</dbReference>
<dbReference type="EMBL" id="CP003260">
    <property type="protein sequence ID" value="AFG34655.1"/>
    <property type="molecule type" value="Genomic_DNA"/>
</dbReference>
<evidence type="ECO:0000256" key="6">
    <source>
        <dbReference type="ARBA" id="ARBA00023315"/>
    </source>
</evidence>
<name>H9UAW2_FERPD</name>
<evidence type="ECO:0000256" key="4">
    <source>
        <dbReference type="ARBA" id="ARBA00022679"/>
    </source>
</evidence>
<organism evidence="8 9">
    <name type="scientific">Fervidobacterium pennivorans (strain DSM 9078 / Ven5)</name>
    <dbReference type="NCBI Taxonomy" id="771875"/>
    <lineage>
        <taxon>Bacteria</taxon>
        <taxon>Thermotogati</taxon>
        <taxon>Thermotogota</taxon>
        <taxon>Thermotogae</taxon>
        <taxon>Thermotogales</taxon>
        <taxon>Fervidobacteriaceae</taxon>
        <taxon>Fervidobacterium</taxon>
    </lineage>
</organism>
<dbReference type="InterPro" id="IPR018357">
    <property type="entry name" value="Hexapep_transf_CS"/>
</dbReference>
<dbReference type="HOGENOM" id="CLU_051638_10_1_0"/>
<dbReference type="SUPFAM" id="SSF51161">
    <property type="entry name" value="Trimeric LpxA-like enzymes"/>
    <property type="match status" value="1"/>
</dbReference>
<dbReference type="GO" id="GO:0019344">
    <property type="term" value="P:cysteine biosynthetic process"/>
    <property type="evidence" value="ECO:0007669"/>
    <property type="project" value="UniProtKB-ARBA"/>
</dbReference>
<dbReference type="InterPro" id="IPR001451">
    <property type="entry name" value="Hexapep"/>
</dbReference>
<dbReference type="GO" id="GO:0170033">
    <property type="term" value="P:L-amino acid metabolic process"/>
    <property type="evidence" value="ECO:0007669"/>
    <property type="project" value="UniProtKB-ARBA"/>
</dbReference>
<keyword evidence="4" id="KW-0808">Transferase</keyword>
<dbReference type="GO" id="GO:0170039">
    <property type="term" value="P:proteinogenic amino acid metabolic process"/>
    <property type="evidence" value="ECO:0007669"/>
    <property type="project" value="UniProtKB-ARBA"/>
</dbReference>
<proteinExistence type="inferred from homology"/>
<dbReference type="KEGG" id="fpe:Ferpe_0517"/>
<keyword evidence="5" id="KW-0677">Repeat</keyword>
<protein>
    <recommendedName>
        <fullName evidence="2">serine O-acetyltransferase</fullName>
        <ecNumber evidence="2">2.3.1.30</ecNumber>
    </recommendedName>
</protein>
<dbReference type="InterPro" id="IPR045304">
    <property type="entry name" value="LbH_SAT"/>
</dbReference>
<dbReference type="EC" id="2.3.1.30" evidence="2"/>
<dbReference type="OrthoDB" id="9801456at2"/>
<dbReference type="Pfam" id="PF00132">
    <property type="entry name" value="Hexapep"/>
    <property type="match status" value="1"/>
</dbReference>
<evidence type="ECO:0000256" key="1">
    <source>
        <dbReference type="ARBA" id="ARBA00007274"/>
    </source>
</evidence>
<keyword evidence="6" id="KW-0012">Acyltransferase</keyword>
<dbReference type="InterPro" id="IPR042122">
    <property type="entry name" value="Ser_AcTrfase_N_sf"/>
</dbReference>